<sequence>MREVSLMYSETRPWGSFHVLDEGKSFKVKRIVVTPGGRLSLQSHKHRGEHWTVVSGTATVTVDDKVVALTRAQSIDIPQGAKHRLENLHDGLVEVIEVQFGDYLGEDDIVRYDDIYNRA</sequence>
<dbReference type="Proteomes" id="UP000616151">
    <property type="component" value="Unassembled WGS sequence"/>
</dbReference>
<proteinExistence type="predicted"/>
<keyword evidence="1" id="KW-0413">Isomerase</keyword>
<protein>
    <submittedName>
        <fullName evidence="1">Phosphomannose isomerase type II C-terminal cupin domain</fullName>
    </submittedName>
</protein>
<gene>
    <name evidence="1" type="ORF">JHL16_32500</name>
</gene>
<dbReference type="EMBL" id="JAENHL010000008">
    <property type="protein sequence ID" value="MBK1871132.1"/>
    <property type="molecule type" value="Genomic_DNA"/>
</dbReference>
<accession>A0ACC5RER3</accession>
<evidence type="ECO:0000313" key="2">
    <source>
        <dbReference type="Proteomes" id="UP000616151"/>
    </source>
</evidence>
<keyword evidence="2" id="KW-1185">Reference proteome</keyword>
<name>A0ACC5RER3_9HYPH</name>
<comment type="caution">
    <text evidence="1">The sequence shown here is derived from an EMBL/GenBank/DDBJ whole genome shotgun (WGS) entry which is preliminary data.</text>
</comment>
<reference evidence="1" key="1">
    <citation type="submission" date="2021-01" db="EMBL/GenBank/DDBJ databases">
        <authorList>
            <person name="Sun Q."/>
        </authorList>
    </citation>
    <scope>NUCLEOTIDE SEQUENCE</scope>
    <source>
        <strain evidence="1">YIM B02566</strain>
    </source>
</reference>
<organism evidence="1 2">
    <name type="scientific">Taklimakanibacter albus</name>
    <dbReference type="NCBI Taxonomy" id="2800327"/>
    <lineage>
        <taxon>Bacteria</taxon>
        <taxon>Pseudomonadati</taxon>
        <taxon>Pseudomonadota</taxon>
        <taxon>Alphaproteobacteria</taxon>
        <taxon>Hyphomicrobiales</taxon>
        <taxon>Aestuariivirgaceae</taxon>
        <taxon>Taklimakanibacter</taxon>
    </lineage>
</organism>
<evidence type="ECO:0000313" key="1">
    <source>
        <dbReference type="EMBL" id="MBK1871132.1"/>
    </source>
</evidence>